<dbReference type="SUPFAM" id="SSF52540">
    <property type="entry name" value="P-loop containing nucleoside triphosphate hydrolases"/>
    <property type="match status" value="1"/>
</dbReference>
<evidence type="ECO:0000256" key="2">
    <source>
        <dbReference type="ARBA" id="ARBA00022801"/>
    </source>
</evidence>
<dbReference type="Pfam" id="PF07717">
    <property type="entry name" value="OB_NTP_bind"/>
    <property type="match status" value="1"/>
</dbReference>
<dbReference type="InterPro" id="IPR002464">
    <property type="entry name" value="DNA/RNA_helicase_DEAH_CS"/>
</dbReference>
<dbReference type="RefSeq" id="XP_022086589.1">
    <property type="nucleotide sequence ID" value="XM_022230897.1"/>
</dbReference>
<dbReference type="Pfam" id="PF00270">
    <property type="entry name" value="DEAD"/>
    <property type="match status" value="1"/>
</dbReference>
<dbReference type="PROSITE" id="PS00690">
    <property type="entry name" value="DEAH_ATP_HELICASE"/>
    <property type="match status" value="1"/>
</dbReference>
<dbReference type="GO" id="GO:0003678">
    <property type="term" value="F:DNA helicase activity"/>
    <property type="evidence" value="ECO:0007669"/>
    <property type="project" value="TreeGrafter"/>
</dbReference>
<dbReference type="SMART" id="SM00490">
    <property type="entry name" value="HELICc"/>
    <property type="match status" value="1"/>
</dbReference>
<dbReference type="SMART" id="SM00847">
    <property type="entry name" value="HA2"/>
    <property type="match status" value="1"/>
</dbReference>
<evidence type="ECO:0000256" key="5">
    <source>
        <dbReference type="ARBA" id="ARBA00022884"/>
    </source>
</evidence>
<keyword evidence="2" id="KW-0378">Hydrolase</keyword>
<keyword evidence="10" id="KW-1185">Reference proteome</keyword>
<keyword evidence="3 11" id="KW-0347">Helicase</keyword>
<dbReference type="Pfam" id="PF21010">
    <property type="entry name" value="HA2_C"/>
    <property type="match status" value="1"/>
</dbReference>
<sequence>MARAAEKALTGLSAKFLAMSGCRLCQLCHTRHSYVYRLHLFASYHTSLVNEQRKRKRKQKASQVEIPTILSEEGERALEEFQNPKSCLHNVLALVAKDGKAGNVCQYKLQPAQGNSKVKQSVLSVTWPQEFTVVGLGRRRTQAEKMAAALACAKLKEFGALDDNNKPRIAGQVLHNKEDIKEQLWRESRPDWIGLEPDLGVEIKQVLQAIKARRIGSAWREPADHDESRAESFETLFDCDSPEDQLSDAITGKPYQEMTESRAEWKNNYLVERQELLEDKAQQDSEERSVREEALKLPIADMREEILGLVRDNQVVVLSGETGCGKTTQVPQYLLEEWIHQDKGAHCNVVVTQPRRISAVSVAERVALERGEQVGNTIGYQVRLSSKLPYNNGCILFCTTGILLKKLESNPSLTGISHVIVDEVHERDINTDFLLILLKNLLRDNPNLKLILMSASINAQLISSYFNDCPMISVPGFMYPVKEYYLEDVSGLLGAGIGAHGKGNRASTSMDEECDVVRPLTDVDLAVNIIKFIDESRPPGAILCFLPGWQDIRSVCDRLKDILPNSGKHLILPVHSSVPLSAQQDIFERPPHGIRKIVLATNIAETSITINDVVYVVNPGNHKEDRYDVNLGVSCLDVQWISKANVRQRKGRAGRCQPGECYHFFSKNRYLQLEDYQAPEMLRIPLEQIVVQAKVHFRDMSAASLLSQAMQPPPLSAVEKAVEVLQDLAILKDDESLTALGDKIVGISADPRLAKALVLSAVFRCVSPVLTVAAGMHTRPPFLDSMENRAAILKIRKSFAEDSCSDHVAQIQLYEAWEQAMYAYEVRTFNKRNLVYHSTMLFIQGLRKQLADNLEEASLVASSKGCLHGNDTSNEFAFDNQLVKGVLCGAFFPNLLRARRGRIERSRMKLRQLVYKDMESNVVLLSRRSVNCTEKSFPSRWLTYFSKARNEQIFIHDTSVVHPLAVLCMTGRKVHVAPLTNRELQTQLEENTIQDPDTEIVKLIVTRNGHSSRNSPTYHRTPVAFYTTYETAMALVALIREVNIMVDECLKADHIDQLPQDVKDRHEDVLEILQKVINSPQSPFVDAGQNNDSDATSSRSSSSTLNLNLTAW</sequence>
<evidence type="ECO:0000256" key="7">
    <source>
        <dbReference type="SAM" id="MobiDB-lite"/>
    </source>
</evidence>
<dbReference type="InterPro" id="IPR014001">
    <property type="entry name" value="Helicase_ATP-bd"/>
</dbReference>
<dbReference type="InterPro" id="IPR011709">
    <property type="entry name" value="DEAD-box_helicase_OB_fold"/>
</dbReference>
<feature type="domain" description="Helicase C-terminal" evidence="9">
    <location>
        <begin position="528"/>
        <end position="697"/>
    </location>
</feature>
<protein>
    <submittedName>
        <fullName evidence="11">ATP-dependent RNA helicase DHX30</fullName>
    </submittedName>
</protein>
<keyword evidence="5" id="KW-0694">RNA-binding</keyword>
<dbReference type="GO" id="GO:0005524">
    <property type="term" value="F:ATP binding"/>
    <property type="evidence" value="ECO:0007669"/>
    <property type="project" value="UniProtKB-KW"/>
</dbReference>
<dbReference type="FunFam" id="3.40.50.300:FF:000526">
    <property type="entry name" value="DExH-box ATP-dependent RNA helicase DExH3"/>
    <property type="match status" value="1"/>
</dbReference>
<dbReference type="Gene3D" id="3.30.160.20">
    <property type="match status" value="1"/>
</dbReference>
<dbReference type="PROSITE" id="PS51194">
    <property type="entry name" value="HELICASE_CTER"/>
    <property type="match status" value="1"/>
</dbReference>
<evidence type="ECO:0000259" key="9">
    <source>
        <dbReference type="PROSITE" id="PS51194"/>
    </source>
</evidence>
<evidence type="ECO:0000259" key="8">
    <source>
        <dbReference type="PROSITE" id="PS51192"/>
    </source>
</evidence>
<dbReference type="SMART" id="SM00487">
    <property type="entry name" value="DEXDc"/>
    <property type="match status" value="1"/>
</dbReference>
<dbReference type="PROSITE" id="PS51192">
    <property type="entry name" value="HELICASE_ATP_BIND_1"/>
    <property type="match status" value="1"/>
</dbReference>
<feature type="compositionally biased region" description="Low complexity" evidence="7">
    <location>
        <begin position="1090"/>
        <end position="1112"/>
    </location>
</feature>
<dbReference type="GO" id="GO:0005737">
    <property type="term" value="C:cytoplasm"/>
    <property type="evidence" value="ECO:0007669"/>
    <property type="project" value="TreeGrafter"/>
</dbReference>
<keyword evidence="4" id="KW-0067">ATP-binding</keyword>
<dbReference type="CDD" id="cd18791">
    <property type="entry name" value="SF2_C_RHA"/>
    <property type="match status" value="1"/>
</dbReference>
<organism evidence="10 11">
    <name type="scientific">Acanthaster planci</name>
    <name type="common">Crown-of-thorns starfish</name>
    <dbReference type="NCBI Taxonomy" id="133434"/>
    <lineage>
        <taxon>Eukaryota</taxon>
        <taxon>Metazoa</taxon>
        <taxon>Echinodermata</taxon>
        <taxon>Eleutherozoa</taxon>
        <taxon>Asterozoa</taxon>
        <taxon>Asteroidea</taxon>
        <taxon>Valvatacea</taxon>
        <taxon>Valvatida</taxon>
        <taxon>Acanthasteridae</taxon>
        <taxon>Acanthaster</taxon>
    </lineage>
</organism>
<dbReference type="OrthoDB" id="5600252at2759"/>
<dbReference type="Pfam" id="PF00271">
    <property type="entry name" value="Helicase_C"/>
    <property type="match status" value="1"/>
</dbReference>
<dbReference type="GO" id="GO:0016787">
    <property type="term" value="F:hydrolase activity"/>
    <property type="evidence" value="ECO:0007669"/>
    <property type="project" value="UniProtKB-KW"/>
</dbReference>
<dbReference type="GO" id="GO:0002151">
    <property type="term" value="F:G-quadruplex RNA binding"/>
    <property type="evidence" value="ECO:0007669"/>
    <property type="project" value="TreeGrafter"/>
</dbReference>
<dbReference type="InterPro" id="IPR007502">
    <property type="entry name" value="Helicase-assoc_dom"/>
</dbReference>
<dbReference type="SUPFAM" id="SSF54768">
    <property type="entry name" value="dsRNA-binding domain-like"/>
    <property type="match status" value="1"/>
</dbReference>
<dbReference type="KEGG" id="aplc:110977087"/>
<dbReference type="GO" id="GO:0005634">
    <property type="term" value="C:nucleus"/>
    <property type="evidence" value="ECO:0007669"/>
    <property type="project" value="TreeGrafter"/>
</dbReference>
<reference evidence="11" key="1">
    <citation type="submission" date="2025-08" db="UniProtKB">
        <authorList>
            <consortium name="RefSeq"/>
        </authorList>
    </citation>
    <scope>IDENTIFICATION</scope>
</reference>
<dbReference type="GO" id="GO:0003724">
    <property type="term" value="F:RNA helicase activity"/>
    <property type="evidence" value="ECO:0007669"/>
    <property type="project" value="TreeGrafter"/>
</dbReference>
<evidence type="ECO:0000256" key="1">
    <source>
        <dbReference type="ARBA" id="ARBA00022741"/>
    </source>
</evidence>
<dbReference type="PANTHER" id="PTHR18934:SF257">
    <property type="entry name" value="ATP-DEPENDENT RNA HELICASE DHX30"/>
    <property type="match status" value="1"/>
</dbReference>
<dbReference type="InterPro" id="IPR001650">
    <property type="entry name" value="Helicase_C-like"/>
</dbReference>
<keyword evidence="1" id="KW-0547">Nucleotide-binding</keyword>
<proteinExistence type="inferred from homology"/>
<dbReference type="PANTHER" id="PTHR18934">
    <property type="entry name" value="ATP-DEPENDENT RNA HELICASE"/>
    <property type="match status" value="1"/>
</dbReference>
<evidence type="ECO:0000256" key="3">
    <source>
        <dbReference type="ARBA" id="ARBA00022806"/>
    </source>
</evidence>
<dbReference type="InterPro" id="IPR011545">
    <property type="entry name" value="DEAD/DEAH_box_helicase_dom"/>
</dbReference>
<feature type="region of interest" description="Disordered" evidence="7">
    <location>
        <begin position="1081"/>
        <end position="1112"/>
    </location>
</feature>
<evidence type="ECO:0000313" key="11">
    <source>
        <dbReference type="RefSeq" id="XP_022086589.1"/>
    </source>
</evidence>
<dbReference type="AlphaFoldDB" id="A0A8B7Y0A2"/>
<dbReference type="CDD" id="cd17917">
    <property type="entry name" value="DEXHc_RHA-like"/>
    <property type="match status" value="1"/>
</dbReference>
<dbReference type="GeneID" id="110977087"/>
<dbReference type="OMA" id="GCILFCT"/>
<evidence type="ECO:0000256" key="6">
    <source>
        <dbReference type="ARBA" id="ARBA00060772"/>
    </source>
</evidence>
<dbReference type="Gene3D" id="3.40.50.300">
    <property type="entry name" value="P-loop containing nucleotide triphosphate hydrolases"/>
    <property type="match status" value="2"/>
</dbReference>
<name>A0A8B7Y0A2_ACAPL</name>
<comment type="similarity">
    <text evidence="6">Belongs to the DExH box helicase family.</text>
</comment>
<dbReference type="Proteomes" id="UP000694845">
    <property type="component" value="Unplaced"/>
</dbReference>
<evidence type="ECO:0000313" key="10">
    <source>
        <dbReference type="Proteomes" id="UP000694845"/>
    </source>
</evidence>
<dbReference type="Gene3D" id="1.20.120.1080">
    <property type="match status" value="1"/>
</dbReference>
<evidence type="ECO:0000256" key="4">
    <source>
        <dbReference type="ARBA" id="ARBA00022840"/>
    </source>
</evidence>
<accession>A0A8B7Y0A2</accession>
<feature type="domain" description="Helicase ATP-binding" evidence="8">
    <location>
        <begin position="307"/>
        <end position="475"/>
    </location>
</feature>
<gene>
    <name evidence="11" type="primary">LOC110977087</name>
</gene>
<dbReference type="CTD" id="22907"/>
<dbReference type="InterPro" id="IPR027417">
    <property type="entry name" value="P-loop_NTPase"/>
</dbReference>